<organism evidence="1">
    <name type="scientific">uncultured Caudovirales phage</name>
    <dbReference type="NCBI Taxonomy" id="2100421"/>
    <lineage>
        <taxon>Viruses</taxon>
        <taxon>Duplodnaviria</taxon>
        <taxon>Heunggongvirae</taxon>
        <taxon>Uroviricota</taxon>
        <taxon>Caudoviricetes</taxon>
        <taxon>Peduoviridae</taxon>
        <taxon>Maltschvirus</taxon>
        <taxon>Maltschvirus maltsch</taxon>
    </lineage>
</organism>
<name>A0A6J5QSY9_9CAUD</name>
<reference evidence="1" key="1">
    <citation type="submission" date="2020-05" db="EMBL/GenBank/DDBJ databases">
        <authorList>
            <person name="Chiriac C."/>
            <person name="Salcher M."/>
            <person name="Ghai R."/>
            <person name="Kavagutti S V."/>
        </authorList>
    </citation>
    <scope>NUCLEOTIDE SEQUENCE</scope>
</reference>
<sequence length="79" mass="8861">MAARGITVGDRILVERMTARDLEPGNVVLFQHDGATKIGEWQGSLIVFYPTTSSDVNFRPIKASEADVYGRVRRLIREL</sequence>
<gene>
    <name evidence="1" type="ORF">UFOVP1167_28</name>
</gene>
<dbReference type="EMBL" id="LR797113">
    <property type="protein sequence ID" value="CAB4187769.1"/>
    <property type="molecule type" value="Genomic_DNA"/>
</dbReference>
<accession>A0A6J5QSY9</accession>
<proteinExistence type="predicted"/>
<protein>
    <submittedName>
        <fullName evidence="1">Uncharacterized protein</fullName>
    </submittedName>
</protein>
<evidence type="ECO:0000313" key="1">
    <source>
        <dbReference type="EMBL" id="CAB4187769.1"/>
    </source>
</evidence>